<dbReference type="Gene3D" id="3.40.430.10">
    <property type="entry name" value="Dihydrofolate Reductase, subunit A"/>
    <property type="match status" value="1"/>
</dbReference>
<dbReference type="InterPro" id="IPR002734">
    <property type="entry name" value="RibDG_C"/>
</dbReference>
<dbReference type="RefSeq" id="WP_138173876.1">
    <property type="nucleotide sequence ID" value="NZ_CP034412.1"/>
</dbReference>
<dbReference type="GO" id="GO:0009231">
    <property type="term" value="P:riboflavin biosynthetic process"/>
    <property type="evidence" value="ECO:0007669"/>
    <property type="project" value="InterPro"/>
</dbReference>
<evidence type="ECO:0000259" key="1">
    <source>
        <dbReference type="Pfam" id="PF01872"/>
    </source>
</evidence>
<accession>A0A5B7WSK3</accession>
<reference evidence="2 3" key="1">
    <citation type="submission" date="2018-12" db="EMBL/GenBank/DDBJ databases">
        <title>Complete Genome Sequence of Glutamicibacter creatinolyticus strain LGCM259,isolated from an abscess of a 12-year-old mare in Italy.</title>
        <authorList>
            <person name="Santos R.G."/>
            <person name="Silva A.L."/>
            <person name="Seyffert N."/>
            <person name="Castro T.L.P."/>
            <person name="Attili A.R."/>
            <person name="Rifici C."/>
            <person name="Mazzullo G."/>
            <person name="Brenig B."/>
            <person name="Venanzi F."/>
            <person name="Azevedo V."/>
        </authorList>
    </citation>
    <scope>NUCLEOTIDE SEQUENCE [LARGE SCALE GENOMIC DNA]</scope>
    <source>
        <strain evidence="2 3">LGCM 259</strain>
    </source>
</reference>
<keyword evidence="3" id="KW-1185">Reference proteome</keyword>
<proteinExistence type="predicted"/>
<name>A0A5B7WSK3_9MICC</name>
<dbReference type="InterPro" id="IPR024072">
    <property type="entry name" value="DHFR-like_dom_sf"/>
</dbReference>
<dbReference type="Proteomes" id="UP000307000">
    <property type="component" value="Chromosome"/>
</dbReference>
<protein>
    <submittedName>
        <fullName evidence="2">Dihydrofolate reductase</fullName>
    </submittedName>
</protein>
<gene>
    <name evidence="2" type="ORF">GcLGCM259_1358</name>
</gene>
<evidence type="ECO:0000313" key="3">
    <source>
        <dbReference type="Proteomes" id="UP000307000"/>
    </source>
</evidence>
<organism evidence="2 3">
    <name type="scientific">Glutamicibacter creatinolyticus</name>
    <dbReference type="NCBI Taxonomy" id="162496"/>
    <lineage>
        <taxon>Bacteria</taxon>
        <taxon>Bacillati</taxon>
        <taxon>Actinomycetota</taxon>
        <taxon>Actinomycetes</taxon>
        <taxon>Micrococcales</taxon>
        <taxon>Micrococcaceae</taxon>
        <taxon>Glutamicibacter</taxon>
    </lineage>
</organism>
<sequence>MSEQTAGQPLRYSINLTLDGCIDHRVGVPDEELHAHSAQTIAKADALIFGRVTYQLMESAWRASPTAPQMPPWTKPFAQTIDQAKKYVVSSTLEHVDWNAELLAGDLQIAIRGLKRQPGRGLYVGGVQLPLALAEFGLIDEYEFIIQPRVVGHGPALFAGLSQHVELELVGHKEFSSGAFALQYVPRSAAV</sequence>
<dbReference type="GO" id="GO:0008703">
    <property type="term" value="F:5-amino-6-(5-phosphoribosylamino)uracil reductase activity"/>
    <property type="evidence" value="ECO:0007669"/>
    <property type="project" value="InterPro"/>
</dbReference>
<dbReference type="EMBL" id="CP034412">
    <property type="protein sequence ID" value="QCY47091.1"/>
    <property type="molecule type" value="Genomic_DNA"/>
</dbReference>
<dbReference type="Pfam" id="PF01872">
    <property type="entry name" value="RibD_C"/>
    <property type="match status" value="1"/>
</dbReference>
<dbReference type="KEGG" id="gcr:GcLGCM259_1358"/>
<evidence type="ECO:0000313" key="2">
    <source>
        <dbReference type="EMBL" id="QCY47091.1"/>
    </source>
</evidence>
<feature type="domain" description="Bacterial bifunctional deaminase-reductase C-terminal" evidence="1">
    <location>
        <begin position="13"/>
        <end position="178"/>
    </location>
</feature>
<dbReference type="AlphaFoldDB" id="A0A5B7WSK3"/>
<dbReference type="SUPFAM" id="SSF53597">
    <property type="entry name" value="Dihydrofolate reductase-like"/>
    <property type="match status" value="1"/>
</dbReference>